<accession>A0ABY7FXS2</accession>
<keyword evidence="2" id="KW-1185">Reference proteome</keyword>
<name>A0ABY7FXS2_MYAAR</name>
<reference evidence="1" key="1">
    <citation type="submission" date="2022-11" db="EMBL/GenBank/DDBJ databases">
        <title>Centuries of genome instability and evolution in soft-shell clam transmissible cancer (bioRxiv).</title>
        <authorList>
            <person name="Hart S.F.M."/>
            <person name="Yonemitsu M.A."/>
            <person name="Giersch R.M."/>
            <person name="Beal B.F."/>
            <person name="Arriagada G."/>
            <person name="Davis B.W."/>
            <person name="Ostrander E.A."/>
            <person name="Goff S.P."/>
            <person name="Metzger M.J."/>
        </authorList>
    </citation>
    <scope>NUCLEOTIDE SEQUENCE</scope>
    <source>
        <strain evidence="1">MELC-2E11</strain>
        <tissue evidence="1">Siphon/mantle</tissue>
    </source>
</reference>
<protein>
    <submittedName>
        <fullName evidence="1">Uncharacterized protein</fullName>
    </submittedName>
</protein>
<dbReference type="Proteomes" id="UP001164746">
    <property type="component" value="Chromosome 14"/>
</dbReference>
<dbReference type="EMBL" id="CP111025">
    <property type="protein sequence ID" value="WAR25621.1"/>
    <property type="molecule type" value="Genomic_DNA"/>
</dbReference>
<proteinExistence type="predicted"/>
<gene>
    <name evidence="1" type="ORF">MAR_011325</name>
</gene>
<evidence type="ECO:0000313" key="1">
    <source>
        <dbReference type="EMBL" id="WAR25621.1"/>
    </source>
</evidence>
<evidence type="ECO:0000313" key="2">
    <source>
        <dbReference type="Proteomes" id="UP001164746"/>
    </source>
</evidence>
<sequence length="9" mass="1072">MHPRNEAMS</sequence>
<organism evidence="1 2">
    <name type="scientific">Mya arenaria</name>
    <name type="common">Soft-shell clam</name>
    <dbReference type="NCBI Taxonomy" id="6604"/>
    <lineage>
        <taxon>Eukaryota</taxon>
        <taxon>Metazoa</taxon>
        <taxon>Spiralia</taxon>
        <taxon>Lophotrochozoa</taxon>
        <taxon>Mollusca</taxon>
        <taxon>Bivalvia</taxon>
        <taxon>Autobranchia</taxon>
        <taxon>Heteroconchia</taxon>
        <taxon>Euheterodonta</taxon>
        <taxon>Imparidentia</taxon>
        <taxon>Neoheterodontei</taxon>
        <taxon>Myida</taxon>
        <taxon>Myoidea</taxon>
        <taxon>Myidae</taxon>
        <taxon>Mya</taxon>
    </lineage>
</organism>